<evidence type="ECO:0000256" key="2">
    <source>
        <dbReference type="ARBA" id="ARBA00022679"/>
    </source>
</evidence>
<evidence type="ECO:0000256" key="5">
    <source>
        <dbReference type="ARBA" id="ARBA00023268"/>
    </source>
</evidence>
<dbReference type="SUPFAM" id="SSF53613">
    <property type="entry name" value="Ribokinase-like"/>
    <property type="match status" value="1"/>
</dbReference>
<dbReference type="GO" id="GO:0016301">
    <property type="term" value="F:kinase activity"/>
    <property type="evidence" value="ECO:0007669"/>
    <property type="project" value="UniProtKB-KW"/>
</dbReference>
<dbReference type="EMBL" id="BMRB01000002">
    <property type="protein sequence ID" value="GGS30948.1"/>
    <property type="molecule type" value="Genomic_DNA"/>
</dbReference>
<reference evidence="9" key="1">
    <citation type="journal article" date="2014" name="Int. J. Syst. Evol. Microbiol.">
        <title>Complete genome sequence of Corynebacterium casei LMG S-19264T (=DSM 44701T), isolated from a smear-ripened cheese.</title>
        <authorList>
            <consortium name="US DOE Joint Genome Institute (JGI-PGF)"/>
            <person name="Walter F."/>
            <person name="Albersmeier A."/>
            <person name="Kalinowski J."/>
            <person name="Ruckert C."/>
        </authorList>
    </citation>
    <scope>NUCLEOTIDE SEQUENCE</scope>
    <source>
        <strain evidence="9">JCM 3276</strain>
    </source>
</reference>
<dbReference type="Gene3D" id="3.40.50.620">
    <property type="entry name" value="HUPs"/>
    <property type="match status" value="1"/>
</dbReference>
<dbReference type="InterPro" id="IPR014729">
    <property type="entry name" value="Rossmann-like_a/b/a_fold"/>
</dbReference>
<dbReference type="AlphaFoldDB" id="A0A918GDA9"/>
<evidence type="ECO:0000259" key="8">
    <source>
        <dbReference type="Pfam" id="PF01467"/>
    </source>
</evidence>
<sequence>MRPRLVVVGDSLLDVDITGAVSRVCPDAPVPVVDVAGETDRAGGAALAATLAAGDGASVRLVTAIADDADGDRLRAALAGVDVVAGVAASTPVKARVRCAGQSLLRLDRGGDGPPARATDEMLDAVRDADAVLVSDYGRGLAACERLRAVLAEVDVPVVWDPHPRGPEPVPGITLATPNLAEATAFAGTGDPEAARLLRDRWRASAVAVTTGARGALLDRGNGVEPVPAAAVDAADTCGAGDRFAAAAADALMRGADTYAAVEAAVAAASRFLAEGGLSASRPEPTPEALIAAVRARGGTVVATGGCFDLVHAGHARTLAAARALGDCLIVCLNSDESVRRLKGPRRPIMGEADRAALLRALACVDAVVVFGEDDPRRVLARLRPDIWVKGGDYDPDDLPEADLVRGWGGRVVTTPLLPGRSTTRLAGALAEAG</sequence>
<dbReference type="RefSeq" id="WP_189210648.1">
    <property type="nucleotide sequence ID" value="NZ_BMRB01000002.1"/>
</dbReference>
<dbReference type="InterPro" id="IPR011611">
    <property type="entry name" value="PfkB_dom"/>
</dbReference>
<evidence type="ECO:0000256" key="3">
    <source>
        <dbReference type="ARBA" id="ARBA00022695"/>
    </source>
</evidence>
<keyword evidence="2" id="KW-0808">Transferase</keyword>
<feature type="domain" description="Carbohydrate kinase PfkB" evidence="7">
    <location>
        <begin position="4"/>
        <end position="283"/>
    </location>
</feature>
<dbReference type="InterPro" id="IPR050385">
    <property type="entry name" value="Archaeal_FAD_synthase"/>
</dbReference>
<evidence type="ECO:0000256" key="4">
    <source>
        <dbReference type="ARBA" id="ARBA00022777"/>
    </source>
</evidence>
<gene>
    <name evidence="9" type="ORF">GCM10010171_25880</name>
</gene>
<proteinExistence type="predicted"/>
<evidence type="ECO:0000259" key="7">
    <source>
        <dbReference type="Pfam" id="PF00294"/>
    </source>
</evidence>
<keyword evidence="10" id="KW-1185">Reference proteome</keyword>
<dbReference type="Pfam" id="PF00294">
    <property type="entry name" value="PfkB"/>
    <property type="match status" value="1"/>
</dbReference>
<dbReference type="InterPro" id="IPR029056">
    <property type="entry name" value="Ribokinase-like"/>
</dbReference>
<dbReference type="PROSITE" id="PS00584">
    <property type="entry name" value="PFKB_KINASES_2"/>
    <property type="match status" value="1"/>
</dbReference>
<dbReference type="PANTHER" id="PTHR43793:SF2">
    <property type="entry name" value="BIFUNCTIONAL PROTEIN HLDE"/>
    <property type="match status" value="1"/>
</dbReference>
<comment type="pathway">
    <text evidence="1">Bacterial outer membrane biogenesis; LPS core biosynthesis.</text>
</comment>
<feature type="domain" description="Cytidyltransferase-like" evidence="8">
    <location>
        <begin position="304"/>
        <end position="397"/>
    </location>
</feature>
<keyword evidence="4" id="KW-0418">Kinase</keyword>
<dbReference type="Proteomes" id="UP000660680">
    <property type="component" value="Unassembled WGS sequence"/>
</dbReference>
<evidence type="ECO:0000256" key="6">
    <source>
        <dbReference type="ARBA" id="ARBA00023277"/>
    </source>
</evidence>
<dbReference type="Pfam" id="PF01467">
    <property type="entry name" value="CTP_transf_like"/>
    <property type="match status" value="1"/>
</dbReference>
<evidence type="ECO:0000313" key="9">
    <source>
        <dbReference type="EMBL" id="GGS30948.1"/>
    </source>
</evidence>
<keyword evidence="3" id="KW-0548">Nucleotidyltransferase</keyword>
<protein>
    <submittedName>
        <fullName evidence="9">Bifunctional protein HldE</fullName>
    </submittedName>
</protein>
<dbReference type="InterPro" id="IPR004821">
    <property type="entry name" value="Cyt_trans-like"/>
</dbReference>
<evidence type="ECO:0000256" key="1">
    <source>
        <dbReference type="ARBA" id="ARBA00004713"/>
    </source>
</evidence>
<name>A0A918GDA9_9PSEU</name>
<dbReference type="SUPFAM" id="SSF52374">
    <property type="entry name" value="Nucleotidylyl transferase"/>
    <property type="match status" value="1"/>
</dbReference>
<evidence type="ECO:0000313" key="10">
    <source>
        <dbReference type="Proteomes" id="UP000660680"/>
    </source>
</evidence>
<keyword evidence="6" id="KW-0119">Carbohydrate metabolism</keyword>
<comment type="caution">
    <text evidence="9">The sequence shown here is derived from an EMBL/GenBank/DDBJ whole genome shotgun (WGS) entry which is preliminary data.</text>
</comment>
<keyword evidence="5" id="KW-0511">Multifunctional enzyme</keyword>
<dbReference type="NCBIfam" id="TIGR00125">
    <property type="entry name" value="cyt_tran_rel"/>
    <property type="match status" value="1"/>
</dbReference>
<reference evidence="9" key="2">
    <citation type="submission" date="2020-09" db="EMBL/GenBank/DDBJ databases">
        <authorList>
            <person name="Sun Q."/>
            <person name="Ohkuma M."/>
        </authorList>
    </citation>
    <scope>NUCLEOTIDE SEQUENCE</scope>
    <source>
        <strain evidence="9">JCM 3276</strain>
    </source>
</reference>
<dbReference type="GO" id="GO:0016779">
    <property type="term" value="F:nucleotidyltransferase activity"/>
    <property type="evidence" value="ECO:0007669"/>
    <property type="project" value="UniProtKB-KW"/>
</dbReference>
<dbReference type="PANTHER" id="PTHR43793">
    <property type="entry name" value="FAD SYNTHASE"/>
    <property type="match status" value="1"/>
</dbReference>
<accession>A0A918GDA9</accession>
<dbReference type="Gene3D" id="3.40.1190.20">
    <property type="match status" value="1"/>
</dbReference>
<dbReference type="InterPro" id="IPR002173">
    <property type="entry name" value="Carboh/pur_kinase_PfkB_CS"/>
</dbReference>
<organism evidence="9 10">
    <name type="scientific">Actinokineospora fastidiosa</name>
    <dbReference type="NCBI Taxonomy" id="1816"/>
    <lineage>
        <taxon>Bacteria</taxon>
        <taxon>Bacillati</taxon>
        <taxon>Actinomycetota</taxon>
        <taxon>Actinomycetes</taxon>
        <taxon>Pseudonocardiales</taxon>
        <taxon>Pseudonocardiaceae</taxon>
        <taxon>Actinokineospora</taxon>
    </lineage>
</organism>